<name>A0A7R9ANF8_TIMSH</name>
<reference evidence="3" key="1">
    <citation type="submission" date="2020-11" db="EMBL/GenBank/DDBJ databases">
        <authorList>
            <person name="Tran Van P."/>
        </authorList>
    </citation>
    <scope>NUCLEOTIDE SEQUENCE</scope>
</reference>
<keyword evidence="2" id="KW-0812">Transmembrane</keyword>
<feature type="region of interest" description="Disordered" evidence="1">
    <location>
        <begin position="114"/>
        <end position="143"/>
    </location>
</feature>
<dbReference type="AlphaFoldDB" id="A0A7R9ANF8"/>
<protein>
    <submittedName>
        <fullName evidence="3">Uncharacterized protein</fullName>
    </submittedName>
</protein>
<keyword evidence="2" id="KW-0472">Membrane</keyword>
<gene>
    <name evidence="3" type="ORF">TSIB3V08_LOCUS1258</name>
</gene>
<evidence type="ECO:0000256" key="1">
    <source>
        <dbReference type="SAM" id="MobiDB-lite"/>
    </source>
</evidence>
<organism evidence="3">
    <name type="scientific">Timema shepardi</name>
    <name type="common">Walking stick</name>
    <dbReference type="NCBI Taxonomy" id="629360"/>
    <lineage>
        <taxon>Eukaryota</taxon>
        <taxon>Metazoa</taxon>
        <taxon>Ecdysozoa</taxon>
        <taxon>Arthropoda</taxon>
        <taxon>Hexapoda</taxon>
        <taxon>Insecta</taxon>
        <taxon>Pterygota</taxon>
        <taxon>Neoptera</taxon>
        <taxon>Polyneoptera</taxon>
        <taxon>Phasmatodea</taxon>
        <taxon>Timematodea</taxon>
        <taxon>Timematoidea</taxon>
        <taxon>Timematidae</taxon>
        <taxon>Timema</taxon>
    </lineage>
</organism>
<evidence type="ECO:0000256" key="2">
    <source>
        <dbReference type="SAM" id="Phobius"/>
    </source>
</evidence>
<feature type="region of interest" description="Disordered" evidence="1">
    <location>
        <begin position="40"/>
        <end position="67"/>
    </location>
</feature>
<proteinExistence type="predicted"/>
<feature type="region of interest" description="Disordered" evidence="1">
    <location>
        <begin position="220"/>
        <end position="244"/>
    </location>
</feature>
<evidence type="ECO:0000313" key="3">
    <source>
        <dbReference type="EMBL" id="CAD7256983.1"/>
    </source>
</evidence>
<accession>A0A7R9ANF8</accession>
<feature type="compositionally biased region" description="Basic and acidic residues" evidence="1">
    <location>
        <begin position="128"/>
        <end position="140"/>
    </location>
</feature>
<dbReference type="EMBL" id="OC000343">
    <property type="protein sequence ID" value="CAD7256983.1"/>
    <property type="molecule type" value="Genomic_DNA"/>
</dbReference>
<keyword evidence="2" id="KW-1133">Transmembrane helix</keyword>
<sequence>MIYLLDWYHSRPPLQTRTRYPGPTGCPLAQVPDVPSPHGLNDGQSDHLWSRSRCVSPDRPKSEPFYGSIRSSCRAQRGTISANTEVRKASLTPFPPATPPPLYHQKWEGNLQGFSSSSRKLPGGEGGSHCDEGNLLRGKTDSQLGSAADPLEAELVGFEPRLELRGLYVVVLIASVACFPTNFLCSYIIELTRFMNPPPRVTEGARIGKVELEEVNPHLRGGRVENHLGKTSPSSPDRDSNFDLPVLSSRAQHDKRVSQLRHRGATLAVDYPAGDGEIKVQILVGAFLRRVTTVICHPDRDVTRHNDGLLRMVGGCHADWFLPVANSERLRNRPNRGVCVAATKTRPNRQLVTGLRVSCGQQNGRSGHYSQFSTPDLLIIHSSNSSFVLTRLSLTPLQTHCLTLSVFSSSSLSSLPALCLLFQLSVFSSNPLSSLPTLCLLFQLSVFSSNPLSALPTLCLLFQLSVFSSNPLSSLPALCLLFQPSVFSSRSLSSLPTLCLLFQPSVFSSNPLSSLPALCLLHISVFSTTFLSSTFLFFITSLSSLHLPLLIFSFLRVTLGLASRHRYVFLWIVSRRKISNKRLYVRGFPSFLGSIRLTHARLVPLQTPYEIAARSIQVNGREDRNGKRRRLLAPLDCVGAAACRRGELPPRRRSARTRPDEDYDDDDDVACCSVRSVFSRRAYKQNLELTCVQWCRM</sequence>
<feature type="transmembrane region" description="Helical" evidence="2">
    <location>
        <begin position="545"/>
        <end position="562"/>
    </location>
</feature>